<keyword evidence="2" id="KW-0812">Transmembrane</keyword>
<organism evidence="3 4">
    <name type="scientific">Saccharibacillus kuerlensis</name>
    <dbReference type="NCBI Taxonomy" id="459527"/>
    <lineage>
        <taxon>Bacteria</taxon>
        <taxon>Bacillati</taxon>
        <taxon>Bacillota</taxon>
        <taxon>Bacilli</taxon>
        <taxon>Bacillales</taxon>
        <taxon>Paenibacillaceae</taxon>
        <taxon>Saccharibacillus</taxon>
    </lineage>
</organism>
<reference evidence="4" key="1">
    <citation type="journal article" date="2019" name="Int. J. Syst. Evol. Microbiol.">
        <title>The Global Catalogue of Microorganisms (GCM) 10K type strain sequencing project: providing services to taxonomists for standard genome sequencing and annotation.</title>
        <authorList>
            <consortium name="The Broad Institute Genomics Platform"/>
            <consortium name="The Broad Institute Genome Sequencing Center for Infectious Disease"/>
            <person name="Wu L."/>
            <person name="Ma J."/>
        </authorList>
    </citation>
    <scope>NUCLEOTIDE SEQUENCE [LARGE SCALE GENOMIC DNA]</scope>
    <source>
        <strain evidence="4">CGMCC 1.6964</strain>
    </source>
</reference>
<keyword evidence="2" id="KW-0472">Membrane</keyword>
<accession>A0ABQ2L8J2</accession>
<evidence type="ECO:0000313" key="4">
    <source>
        <dbReference type="Proteomes" id="UP000606653"/>
    </source>
</evidence>
<feature type="compositionally biased region" description="Basic and acidic residues" evidence="1">
    <location>
        <begin position="58"/>
        <end position="70"/>
    </location>
</feature>
<dbReference type="EMBL" id="BMLN01000012">
    <property type="protein sequence ID" value="GGO06818.1"/>
    <property type="molecule type" value="Genomic_DNA"/>
</dbReference>
<keyword evidence="2" id="KW-1133">Transmembrane helix</keyword>
<feature type="compositionally biased region" description="Polar residues" evidence="1">
    <location>
        <begin position="44"/>
        <end position="57"/>
    </location>
</feature>
<dbReference type="Proteomes" id="UP000606653">
    <property type="component" value="Unassembled WGS sequence"/>
</dbReference>
<feature type="region of interest" description="Disordered" evidence="1">
    <location>
        <begin position="44"/>
        <end position="70"/>
    </location>
</feature>
<sequence>MGTQEAGQNEVQAEYEIFISVIAGSVSGWSVSSWFASTRWPVSNRKNSSWAGNNSNRIDARRAGETDSADRRTVPGAARVFFFM</sequence>
<proteinExistence type="predicted"/>
<name>A0ABQ2L8J2_9BACL</name>
<comment type="caution">
    <text evidence="3">The sequence shown here is derived from an EMBL/GenBank/DDBJ whole genome shotgun (WGS) entry which is preliminary data.</text>
</comment>
<keyword evidence="4" id="KW-1185">Reference proteome</keyword>
<feature type="transmembrane region" description="Helical" evidence="2">
    <location>
        <begin position="17"/>
        <end position="36"/>
    </location>
</feature>
<protein>
    <submittedName>
        <fullName evidence="3">Uncharacterized protein</fullName>
    </submittedName>
</protein>
<evidence type="ECO:0000256" key="1">
    <source>
        <dbReference type="SAM" id="MobiDB-lite"/>
    </source>
</evidence>
<evidence type="ECO:0000256" key="2">
    <source>
        <dbReference type="SAM" id="Phobius"/>
    </source>
</evidence>
<evidence type="ECO:0000313" key="3">
    <source>
        <dbReference type="EMBL" id="GGO06818.1"/>
    </source>
</evidence>
<gene>
    <name evidence="3" type="ORF">GCM10010969_34800</name>
</gene>